<dbReference type="PANTHER" id="PTHR31143:SF2">
    <property type="entry name" value="FR47-LIKE DOMAIN-CONTAINING PROTEIN-RELATED"/>
    <property type="match status" value="1"/>
</dbReference>
<dbReference type="SUPFAM" id="SSF55729">
    <property type="entry name" value="Acyl-CoA N-acyltransferases (Nat)"/>
    <property type="match status" value="1"/>
</dbReference>
<accession>A0ABR2JDY5</accession>
<dbReference type="Gene3D" id="3.40.630.30">
    <property type="match status" value="1"/>
</dbReference>
<dbReference type="Pfam" id="PF12746">
    <property type="entry name" value="GNAT_acetyltran"/>
    <property type="match status" value="1"/>
</dbReference>
<organism evidence="2 3">
    <name type="scientific">Tritrichomonas musculus</name>
    <dbReference type="NCBI Taxonomy" id="1915356"/>
    <lineage>
        <taxon>Eukaryota</taxon>
        <taxon>Metamonada</taxon>
        <taxon>Parabasalia</taxon>
        <taxon>Tritrichomonadida</taxon>
        <taxon>Tritrichomonadidae</taxon>
        <taxon>Tritrichomonas</taxon>
    </lineage>
</organism>
<reference evidence="2 3" key="1">
    <citation type="submission" date="2024-04" db="EMBL/GenBank/DDBJ databases">
        <title>Tritrichomonas musculus Genome.</title>
        <authorList>
            <person name="Alves-Ferreira E."/>
            <person name="Grigg M."/>
            <person name="Lorenzi H."/>
            <person name="Galac M."/>
        </authorList>
    </citation>
    <scope>NUCLEOTIDE SEQUENCE [LARGE SCALE GENOMIC DNA]</scope>
    <source>
        <strain evidence="2 3">EAF2021</strain>
    </source>
</reference>
<dbReference type="Proteomes" id="UP001470230">
    <property type="component" value="Unassembled WGS sequence"/>
</dbReference>
<evidence type="ECO:0000259" key="1">
    <source>
        <dbReference type="PROSITE" id="PS51186"/>
    </source>
</evidence>
<dbReference type="EMBL" id="JAPFFF010000012">
    <property type="protein sequence ID" value="KAK8875636.1"/>
    <property type="molecule type" value="Genomic_DNA"/>
</dbReference>
<dbReference type="InterPro" id="IPR016181">
    <property type="entry name" value="Acyl_CoA_acyltransferase"/>
</dbReference>
<dbReference type="InterPro" id="IPR000182">
    <property type="entry name" value="GNAT_dom"/>
</dbReference>
<dbReference type="InterPro" id="IPR027365">
    <property type="entry name" value="GNAT_acetyltra_YdfB-like"/>
</dbReference>
<proteinExistence type="predicted"/>
<dbReference type="CDD" id="cd04301">
    <property type="entry name" value="NAT_SF"/>
    <property type="match status" value="1"/>
</dbReference>
<dbReference type="PROSITE" id="PS51186">
    <property type="entry name" value="GNAT"/>
    <property type="match status" value="1"/>
</dbReference>
<comment type="caution">
    <text evidence="2">The sequence shown here is derived from an EMBL/GenBank/DDBJ whole genome shotgun (WGS) entry which is preliminary data.</text>
</comment>
<dbReference type="PANTHER" id="PTHR31143">
    <property type="match status" value="1"/>
</dbReference>
<feature type="domain" description="N-acetyltransferase" evidence="1">
    <location>
        <begin position="38"/>
        <end position="169"/>
    </location>
</feature>
<keyword evidence="3" id="KW-1185">Reference proteome</keyword>
<gene>
    <name evidence="2" type="ORF">M9Y10_005808</name>
</gene>
<name>A0ABR2JDY5_9EUKA</name>
<evidence type="ECO:0000313" key="2">
    <source>
        <dbReference type="EMBL" id="KAK8875636.1"/>
    </source>
</evidence>
<evidence type="ECO:0000313" key="3">
    <source>
        <dbReference type="Proteomes" id="UP001470230"/>
    </source>
</evidence>
<sequence>MDCLFTYEGNRMLLVNEPWGSTASAPLLLAGRTVQGEILYRFGKHVDDNFIEKAESLLSPADSNLLRSSFGECLEELATAQPYVGYFSDDQIVSICRSVRKGRGHEAGIETLPKYRRRGFGESVLKEWISEVQKKGIVPLYSASKDNVASLNLATKVGFHKYADAIEIW</sequence>
<protein>
    <recommendedName>
        <fullName evidence="1">N-acetyltransferase domain-containing protein</fullName>
    </recommendedName>
</protein>